<reference evidence="3 4" key="1">
    <citation type="submission" date="2020-08" db="EMBL/GenBank/DDBJ databases">
        <title>The genome sequence of type strain Novosphingobium piscinae KCTC 42194.</title>
        <authorList>
            <person name="Liu Y."/>
        </authorList>
    </citation>
    <scope>NUCLEOTIDE SEQUENCE [LARGE SCALE GENOMIC DNA]</scope>
    <source>
        <strain evidence="3 4">KCTC 42194</strain>
    </source>
</reference>
<evidence type="ECO:0000256" key="1">
    <source>
        <dbReference type="ARBA" id="ARBA00008791"/>
    </source>
</evidence>
<dbReference type="PRINTS" id="PR01438">
    <property type="entry name" value="UNVRSLSTRESS"/>
</dbReference>
<dbReference type="EMBL" id="JACLAX010000012">
    <property type="protein sequence ID" value="MBC2669934.1"/>
    <property type="molecule type" value="Genomic_DNA"/>
</dbReference>
<dbReference type="Pfam" id="PF00582">
    <property type="entry name" value="Usp"/>
    <property type="match status" value="1"/>
</dbReference>
<protein>
    <submittedName>
        <fullName evidence="3">Universal stress protein</fullName>
    </submittedName>
</protein>
<keyword evidence="4" id="KW-1185">Reference proteome</keyword>
<dbReference type="Proteomes" id="UP000551327">
    <property type="component" value="Unassembled WGS sequence"/>
</dbReference>
<dbReference type="RefSeq" id="WP_185679801.1">
    <property type="nucleotide sequence ID" value="NZ_JACLAX010000012.1"/>
</dbReference>
<dbReference type="CDD" id="cd00293">
    <property type="entry name" value="USP-like"/>
    <property type="match status" value="1"/>
</dbReference>
<dbReference type="AlphaFoldDB" id="A0A7X1FZM9"/>
<dbReference type="Gene3D" id="3.40.50.12370">
    <property type="match status" value="1"/>
</dbReference>
<proteinExistence type="inferred from homology"/>
<dbReference type="InterPro" id="IPR006016">
    <property type="entry name" value="UspA"/>
</dbReference>
<evidence type="ECO:0000313" key="3">
    <source>
        <dbReference type="EMBL" id="MBC2669934.1"/>
    </source>
</evidence>
<organism evidence="3 4">
    <name type="scientific">Novosphingobium piscinae</name>
    <dbReference type="NCBI Taxonomy" id="1507448"/>
    <lineage>
        <taxon>Bacteria</taxon>
        <taxon>Pseudomonadati</taxon>
        <taxon>Pseudomonadota</taxon>
        <taxon>Alphaproteobacteria</taxon>
        <taxon>Sphingomonadales</taxon>
        <taxon>Sphingomonadaceae</taxon>
        <taxon>Novosphingobium</taxon>
    </lineage>
</organism>
<name>A0A7X1FZM9_9SPHN</name>
<feature type="domain" description="UspA" evidence="2">
    <location>
        <begin position="140"/>
        <end position="251"/>
    </location>
</feature>
<comment type="similarity">
    <text evidence="1">Belongs to the universal stress protein A family.</text>
</comment>
<evidence type="ECO:0000259" key="2">
    <source>
        <dbReference type="Pfam" id="PF00582"/>
    </source>
</evidence>
<gene>
    <name evidence="3" type="ORF">H7F53_12330</name>
</gene>
<sequence>MRSLLVDARPGPAGRARIETALTLARQFDGHVTLLVDTPVDRFIAVDGLGGSLVSAEALRDAMAEDDAFAAAIDAQLARQDVCCDVVRGEGEPVAALAAAARLADLVVVSRGEPLAADLPLATRCPVLALAPGEAAAGPFARIAVAWDGGDSAAHALRASLPLLVRADTVTVLTVQGEAEAAGYPATEVLSYLSRHGVSAELRPLVRQGSAAATLATVLAVDPPDLVVMGAYGHGRLRAALFGGVTERLLGAGAGPALLLAH</sequence>
<dbReference type="InterPro" id="IPR006015">
    <property type="entry name" value="Universal_stress_UspA"/>
</dbReference>
<comment type="caution">
    <text evidence="3">The sequence shown here is derived from an EMBL/GenBank/DDBJ whole genome shotgun (WGS) entry which is preliminary data.</text>
</comment>
<dbReference type="SUPFAM" id="SSF52402">
    <property type="entry name" value="Adenine nucleotide alpha hydrolases-like"/>
    <property type="match status" value="2"/>
</dbReference>
<accession>A0A7X1FZM9</accession>
<evidence type="ECO:0000313" key="4">
    <source>
        <dbReference type="Proteomes" id="UP000551327"/>
    </source>
</evidence>